<evidence type="ECO:0000313" key="5">
    <source>
        <dbReference type="RefSeq" id="XP_015598450.1"/>
    </source>
</evidence>
<dbReference type="GO" id="GO:0030620">
    <property type="term" value="F:U2 snRNA binding"/>
    <property type="evidence" value="ECO:0007669"/>
    <property type="project" value="TreeGrafter"/>
</dbReference>
<feature type="compositionally biased region" description="Basic and acidic residues" evidence="1">
    <location>
        <begin position="307"/>
        <end position="322"/>
    </location>
</feature>
<gene>
    <name evidence="5" type="primary">LOC107269280</name>
</gene>
<keyword evidence="4" id="KW-1185">Reference proteome</keyword>
<dbReference type="InterPro" id="IPR031722">
    <property type="entry name" value="Coilin_N"/>
</dbReference>
<feature type="domain" description="Coilin N-terminal" evidence="2">
    <location>
        <begin position="10"/>
        <end position="135"/>
    </location>
</feature>
<dbReference type="Pfam" id="PF15862">
    <property type="entry name" value="Coilin_N"/>
    <property type="match status" value="1"/>
</dbReference>
<dbReference type="Pfam" id="PF23086">
    <property type="entry name" value="Tudor_Coilin"/>
    <property type="match status" value="1"/>
</dbReference>
<dbReference type="GO" id="GO:0015030">
    <property type="term" value="C:Cajal body"/>
    <property type="evidence" value="ECO:0007669"/>
    <property type="project" value="TreeGrafter"/>
</dbReference>
<sequence>MNRSSFTIVVDLTKYFTDARACSRVFVDETKVWYINHLKQHIINLFGIEEPFHLLINKIEYLPPTEDIRIINGNDVVIVVPGSGLCSGTVTVPNPVSITVPERKALKDVNTSNKMLDNGNFQTRRVSDVDLFKSVQESDTSSTTRKFSLSAYKSFNTSTPAAPGRDTTMFHTVIDDTELESATESKATDSNGDFIVSEGTPMANKRKRIRHRRTKRQTPIPLQPFEPKENGLKKPRTNNSTIISSGKHIRFDIHELQPDHSVTTVIDLISPNPSKDLPSQSSNTKDLSTLLALGKSSTPVTFSSKKVVSEPKKETMSKELEKSNNTPDKTNEAKHNSTNGKTTMTEDYSELDPQKYAIITDKPQKNDIVAFKVLKMGVDYTPQVSEFIIAEIVEYVQETSSYTFKVIRGKEHLELPDGKFTLPEEENKILEDTVTLAYDQLIEPRLITSK</sequence>
<evidence type="ECO:0000313" key="4">
    <source>
        <dbReference type="Proteomes" id="UP000694920"/>
    </source>
</evidence>
<evidence type="ECO:0000259" key="2">
    <source>
        <dbReference type="Pfam" id="PF15862"/>
    </source>
</evidence>
<dbReference type="GO" id="GO:0000387">
    <property type="term" value="P:spliceosomal snRNP assembly"/>
    <property type="evidence" value="ECO:0007669"/>
    <property type="project" value="TreeGrafter"/>
</dbReference>
<organism evidence="4 5">
    <name type="scientific">Cephus cinctus</name>
    <name type="common">Wheat stem sawfly</name>
    <dbReference type="NCBI Taxonomy" id="211228"/>
    <lineage>
        <taxon>Eukaryota</taxon>
        <taxon>Metazoa</taxon>
        <taxon>Ecdysozoa</taxon>
        <taxon>Arthropoda</taxon>
        <taxon>Hexapoda</taxon>
        <taxon>Insecta</taxon>
        <taxon>Pterygota</taxon>
        <taxon>Neoptera</taxon>
        <taxon>Endopterygota</taxon>
        <taxon>Hymenoptera</taxon>
        <taxon>Cephoidea</taxon>
        <taxon>Cephidae</taxon>
        <taxon>Cephus</taxon>
    </lineage>
</organism>
<dbReference type="GO" id="GO:0030619">
    <property type="term" value="F:U1 snRNA binding"/>
    <property type="evidence" value="ECO:0007669"/>
    <property type="project" value="TreeGrafter"/>
</dbReference>
<dbReference type="AlphaFoldDB" id="A0AAJ7C0Q2"/>
<accession>A0AAJ7C0Q2</accession>
<feature type="compositionally biased region" description="Polar residues" evidence="1">
    <location>
        <begin position="336"/>
        <end position="345"/>
    </location>
</feature>
<feature type="compositionally biased region" description="Basic residues" evidence="1">
    <location>
        <begin position="204"/>
        <end position="216"/>
    </location>
</feature>
<name>A0AAJ7C0Q2_CEPCN</name>
<reference evidence="5" key="1">
    <citation type="submission" date="2025-08" db="UniProtKB">
        <authorList>
            <consortium name="RefSeq"/>
        </authorList>
    </citation>
    <scope>IDENTIFICATION</scope>
</reference>
<protein>
    <submittedName>
        <fullName evidence="5">Uncharacterized protein LOC107269280</fullName>
    </submittedName>
</protein>
<proteinExistence type="predicted"/>
<evidence type="ECO:0000256" key="1">
    <source>
        <dbReference type="SAM" id="MobiDB-lite"/>
    </source>
</evidence>
<dbReference type="RefSeq" id="XP_015598450.1">
    <property type="nucleotide sequence ID" value="XM_015742964.2"/>
</dbReference>
<dbReference type="InterPro" id="IPR056398">
    <property type="entry name" value="Tudor_Coilin"/>
</dbReference>
<dbReference type="PANTHER" id="PTHR15197:SF0">
    <property type="entry name" value="COILIN"/>
    <property type="match status" value="1"/>
</dbReference>
<feature type="region of interest" description="Disordered" evidence="1">
    <location>
        <begin position="179"/>
        <end position="242"/>
    </location>
</feature>
<dbReference type="GeneID" id="107269280"/>
<feature type="compositionally biased region" description="Polar residues" evidence="1">
    <location>
        <begin position="182"/>
        <end position="191"/>
    </location>
</feature>
<dbReference type="PANTHER" id="PTHR15197">
    <property type="entry name" value="COILIN P80"/>
    <property type="match status" value="1"/>
</dbReference>
<feature type="domain" description="Coilin tudor" evidence="3">
    <location>
        <begin position="351"/>
        <end position="447"/>
    </location>
</feature>
<dbReference type="KEGG" id="ccin:107269280"/>
<feature type="region of interest" description="Disordered" evidence="1">
    <location>
        <begin position="301"/>
        <end position="345"/>
    </location>
</feature>
<evidence type="ECO:0000259" key="3">
    <source>
        <dbReference type="Pfam" id="PF23086"/>
    </source>
</evidence>
<dbReference type="Proteomes" id="UP000694920">
    <property type="component" value="Unplaced"/>
</dbReference>
<dbReference type="InterPro" id="IPR024822">
    <property type="entry name" value="Coilin"/>
</dbReference>